<dbReference type="AlphaFoldDB" id="A0A0J5WFT5"/>
<dbReference type="InterPro" id="IPR058245">
    <property type="entry name" value="NreC/VraR/RcsB-like_REC"/>
</dbReference>
<dbReference type="PROSITE" id="PS50110">
    <property type="entry name" value="RESPONSE_REGULATORY"/>
    <property type="match status" value="1"/>
</dbReference>
<dbReference type="RefSeq" id="WP_048251249.1">
    <property type="nucleotide sequence ID" value="NZ_LDWR01000069.1"/>
</dbReference>
<gene>
    <name evidence="6" type="ORF">VL15_34375</name>
</gene>
<keyword evidence="1 3" id="KW-0597">Phosphoprotein</keyword>
<dbReference type="PANTHER" id="PTHR43214:SF17">
    <property type="entry name" value="TRANSCRIPTIONAL REGULATORY PROTEIN RCSB"/>
    <property type="match status" value="1"/>
</dbReference>
<dbReference type="GO" id="GO:0000160">
    <property type="term" value="P:phosphorelay signal transduction system"/>
    <property type="evidence" value="ECO:0007669"/>
    <property type="project" value="InterPro"/>
</dbReference>
<dbReference type="InterPro" id="IPR000792">
    <property type="entry name" value="Tscrpt_reg_LuxR_C"/>
</dbReference>
<dbReference type="Gene3D" id="1.10.10.10">
    <property type="entry name" value="Winged helix-like DNA-binding domain superfamily/Winged helix DNA-binding domain"/>
    <property type="match status" value="1"/>
</dbReference>
<dbReference type="GO" id="GO:0003677">
    <property type="term" value="F:DNA binding"/>
    <property type="evidence" value="ECO:0007669"/>
    <property type="project" value="UniProtKB-KW"/>
</dbReference>
<dbReference type="Gene3D" id="3.40.50.2300">
    <property type="match status" value="1"/>
</dbReference>
<dbReference type="Pfam" id="PF00196">
    <property type="entry name" value="GerE"/>
    <property type="match status" value="1"/>
</dbReference>
<dbReference type="SUPFAM" id="SSF52172">
    <property type="entry name" value="CheY-like"/>
    <property type="match status" value="1"/>
</dbReference>
<accession>A0A0J5WFT5</accession>
<dbReference type="SMART" id="SM00448">
    <property type="entry name" value="REC"/>
    <property type="match status" value="1"/>
</dbReference>
<organism evidence="6 7">
    <name type="scientific">Burkholderia cepacia</name>
    <name type="common">Pseudomonas cepacia</name>
    <dbReference type="NCBI Taxonomy" id="292"/>
    <lineage>
        <taxon>Bacteria</taxon>
        <taxon>Pseudomonadati</taxon>
        <taxon>Pseudomonadota</taxon>
        <taxon>Betaproteobacteria</taxon>
        <taxon>Burkholderiales</taxon>
        <taxon>Burkholderiaceae</taxon>
        <taxon>Burkholderia</taxon>
        <taxon>Burkholderia cepacia complex</taxon>
    </lineage>
</organism>
<reference evidence="6 7" key="1">
    <citation type="submission" date="2015-05" db="EMBL/GenBank/DDBJ databases">
        <title>Draft genome of Burkholderia cepacia LK29.</title>
        <authorList>
            <person name="Chan X.Y."/>
        </authorList>
    </citation>
    <scope>NUCLEOTIDE SEQUENCE [LARGE SCALE GENOMIC DNA]</scope>
    <source>
        <strain evidence="6 7">LK29</strain>
    </source>
</reference>
<dbReference type="GO" id="GO:0006355">
    <property type="term" value="P:regulation of DNA-templated transcription"/>
    <property type="evidence" value="ECO:0007669"/>
    <property type="project" value="InterPro"/>
</dbReference>
<feature type="modified residue" description="4-aspartylphosphate" evidence="3">
    <location>
        <position position="58"/>
    </location>
</feature>
<feature type="domain" description="Response regulatory" evidence="5">
    <location>
        <begin position="7"/>
        <end position="126"/>
    </location>
</feature>
<dbReference type="InterPro" id="IPR016032">
    <property type="entry name" value="Sig_transdc_resp-reg_C-effctor"/>
</dbReference>
<proteinExistence type="predicted"/>
<evidence type="ECO:0000313" key="6">
    <source>
        <dbReference type="EMBL" id="KML46881.1"/>
    </source>
</evidence>
<dbReference type="InterPro" id="IPR036388">
    <property type="entry name" value="WH-like_DNA-bd_sf"/>
</dbReference>
<dbReference type="SMART" id="SM00421">
    <property type="entry name" value="HTH_LUXR"/>
    <property type="match status" value="1"/>
</dbReference>
<dbReference type="EMBL" id="LDWR01000069">
    <property type="protein sequence ID" value="KML46881.1"/>
    <property type="molecule type" value="Genomic_DNA"/>
</dbReference>
<keyword evidence="2" id="KW-0238">DNA-binding</keyword>
<dbReference type="Pfam" id="PF00072">
    <property type="entry name" value="Response_reg"/>
    <property type="match status" value="1"/>
</dbReference>
<dbReference type="InterPro" id="IPR039420">
    <property type="entry name" value="WalR-like"/>
</dbReference>
<evidence type="ECO:0000256" key="3">
    <source>
        <dbReference type="PROSITE-ProRule" id="PRU00169"/>
    </source>
</evidence>
<feature type="domain" description="HTH luxR-type" evidence="4">
    <location>
        <begin position="146"/>
        <end position="211"/>
    </location>
</feature>
<comment type="caution">
    <text evidence="6">The sequence shown here is derived from an EMBL/GenBank/DDBJ whole genome shotgun (WGS) entry which is preliminary data.</text>
</comment>
<dbReference type="InterPro" id="IPR011006">
    <property type="entry name" value="CheY-like_superfamily"/>
</dbReference>
<evidence type="ECO:0000259" key="5">
    <source>
        <dbReference type="PROSITE" id="PS50110"/>
    </source>
</evidence>
<name>A0A0J5WFT5_BURCE</name>
<dbReference type="PRINTS" id="PR00038">
    <property type="entry name" value="HTHLUXR"/>
</dbReference>
<dbReference type="PROSITE" id="PS50043">
    <property type="entry name" value="HTH_LUXR_2"/>
    <property type="match status" value="1"/>
</dbReference>
<evidence type="ECO:0000256" key="1">
    <source>
        <dbReference type="ARBA" id="ARBA00022553"/>
    </source>
</evidence>
<evidence type="ECO:0000259" key="4">
    <source>
        <dbReference type="PROSITE" id="PS50043"/>
    </source>
</evidence>
<dbReference type="PROSITE" id="PS00622">
    <property type="entry name" value="HTH_LUXR_1"/>
    <property type="match status" value="1"/>
</dbReference>
<evidence type="ECO:0000313" key="7">
    <source>
        <dbReference type="Proteomes" id="UP000036338"/>
    </source>
</evidence>
<dbReference type="PATRIC" id="fig|292.27.peg.7823"/>
<evidence type="ECO:0000256" key="2">
    <source>
        <dbReference type="ARBA" id="ARBA00023125"/>
    </source>
</evidence>
<dbReference type="InterPro" id="IPR001789">
    <property type="entry name" value="Sig_transdc_resp-reg_receiver"/>
</dbReference>
<protein>
    <submittedName>
        <fullName evidence="6">LuxR family transcriptional regulator</fullName>
    </submittedName>
</protein>
<dbReference type="CDD" id="cd17535">
    <property type="entry name" value="REC_NarL-like"/>
    <property type="match status" value="1"/>
</dbReference>
<dbReference type="CDD" id="cd06170">
    <property type="entry name" value="LuxR_C_like"/>
    <property type="match status" value="1"/>
</dbReference>
<dbReference type="SUPFAM" id="SSF46894">
    <property type="entry name" value="C-terminal effector domain of the bipartite response regulators"/>
    <property type="match status" value="1"/>
</dbReference>
<dbReference type="Proteomes" id="UP000036338">
    <property type="component" value="Unassembled WGS sequence"/>
</dbReference>
<sequence>MKEFFLRVMVADDHPASALGIAQAFERNSTIKIVQTVSNSTELVAALDDHPCDVLLLDYVMPGGKYGDGLALLSFLQRRYPALRIVTITMLDEPTILRAIQSQGVNGILSKSDAVSHIIGAVHAAYVGAHYLSPAIKNLLQDDADAKPVVRRLSPREIEVIRLFCAGNTVGEIAEQLHRSKQTISSQKANAMKKLGITRDIDLLRYADAVIFTNSPAPGTPLTEE</sequence>
<dbReference type="PANTHER" id="PTHR43214">
    <property type="entry name" value="TWO-COMPONENT RESPONSE REGULATOR"/>
    <property type="match status" value="1"/>
</dbReference>